<dbReference type="PROSITE" id="PS00122">
    <property type="entry name" value="CARBOXYLESTERASE_B_1"/>
    <property type="match status" value="1"/>
</dbReference>
<evidence type="ECO:0000256" key="4">
    <source>
        <dbReference type="SAM" id="MobiDB-lite"/>
    </source>
</evidence>
<dbReference type="RefSeq" id="WP_143979859.1">
    <property type="nucleotide sequence ID" value="NZ_CP041695.1"/>
</dbReference>
<dbReference type="InterPro" id="IPR002018">
    <property type="entry name" value="CarbesteraseB"/>
</dbReference>
<evidence type="ECO:0000256" key="2">
    <source>
        <dbReference type="ARBA" id="ARBA00022801"/>
    </source>
</evidence>
<dbReference type="GeneID" id="80331814"/>
<dbReference type="AlphaFoldDB" id="A0A516NH77"/>
<accession>A0A516NH77</accession>
<dbReference type="GO" id="GO:0016787">
    <property type="term" value="F:hydrolase activity"/>
    <property type="evidence" value="ECO:0007669"/>
    <property type="project" value="UniProtKB-KW"/>
</dbReference>
<dbReference type="InterPro" id="IPR029058">
    <property type="entry name" value="AB_hydrolase_fold"/>
</dbReference>
<comment type="similarity">
    <text evidence="1 3">Belongs to the type-B carboxylesterase/lipase family.</text>
</comment>
<dbReference type="InterPro" id="IPR050309">
    <property type="entry name" value="Type-B_Carboxylest/Lipase"/>
</dbReference>
<evidence type="ECO:0000256" key="1">
    <source>
        <dbReference type="ARBA" id="ARBA00005964"/>
    </source>
</evidence>
<evidence type="ECO:0000313" key="6">
    <source>
        <dbReference type="EMBL" id="QDP78245.1"/>
    </source>
</evidence>
<evidence type="ECO:0000313" key="7">
    <source>
        <dbReference type="Proteomes" id="UP000317039"/>
    </source>
</evidence>
<keyword evidence="2 3" id="KW-0378">Hydrolase</keyword>
<dbReference type="Gene3D" id="3.40.50.1820">
    <property type="entry name" value="alpha/beta hydrolase"/>
    <property type="match status" value="1"/>
</dbReference>
<dbReference type="KEGG" id="nod:FOH10_05330"/>
<dbReference type="PANTHER" id="PTHR11559">
    <property type="entry name" value="CARBOXYLESTERASE"/>
    <property type="match status" value="1"/>
</dbReference>
<protein>
    <recommendedName>
        <fullName evidence="3">Carboxylic ester hydrolase</fullName>
        <ecNumber evidence="3">3.1.1.-</ecNumber>
    </recommendedName>
</protein>
<organism evidence="6 7">
    <name type="scientific">Nocardia otitidiscaviarum</name>
    <dbReference type="NCBI Taxonomy" id="1823"/>
    <lineage>
        <taxon>Bacteria</taxon>
        <taxon>Bacillati</taxon>
        <taxon>Actinomycetota</taxon>
        <taxon>Actinomycetes</taxon>
        <taxon>Mycobacteriales</taxon>
        <taxon>Nocardiaceae</taxon>
        <taxon>Nocardia</taxon>
    </lineage>
</organism>
<proteinExistence type="inferred from homology"/>
<feature type="region of interest" description="Disordered" evidence="4">
    <location>
        <begin position="33"/>
        <end position="55"/>
    </location>
</feature>
<gene>
    <name evidence="6" type="ORF">FOH10_05330</name>
</gene>
<dbReference type="EC" id="3.1.1.-" evidence="3"/>
<dbReference type="InterPro" id="IPR019826">
    <property type="entry name" value="Carboxylesterase_B_AS"/>
</dbReference>
<dbReference type="EMBL" id="CP041695">
    <property type="protein sequence ID" value="QDP78245.1"/>
    <property type="molecule type" value="Genomic_DNA"/>
</dbReference>
<evidence type="ECO:0000259" key="5">
    <source>
        <dbReference type="Pfam" id="PF00135"/>
    </source>
</evidence>
<sequence>MSMATTHSGRWRGEITDGVAVFRGVRYARAQRFEPPRRLGPPDNPVSPVSIAPQTPSRMEAVMGAPETLPWSEDCLSVTVTVPADAEPGTLPVLVWLHGGAYLSGSGAWAWYGARRLVRETGIAVVAVNYRLGALGYLRAAGVSPGNLGLLDQITALEWVRDTIADFGGDPENVTVAGQSAGGQSIAALLGIPSTRSLFHRAILQSAPLGLSFPDRDRAERVGRAVLDRLDGDPRTAPVEAVMRAQGAAVRTLAGPGGLNAAPPFLPIAGVDPLPDREAWRDEVRHRARALRVIIGHTEHEMAAFHGPHPIFAAVRRVPAVGRRVAAAVSNAMGRRVFEEPARLFADELTAAGAVVHRYRVEPLAPDAPFGACHCIDLPLLLGDADAWHDAPMLRGLPFDRVDTLGAPMRRAWGEFVRSGTADPLRWQPHTVGSRTVFPFP</sequence>
<dbReference type="Proteomes" id="UP000317039">
    <property type="component" value="Chromosome"/>
</dbReference>
<name>A0A516NH77_9NOCA</name>
<feature type="domain" description="Carboxylesterase type B" evidence="5">
    <location>
        <begin position="4"/>
        <end position="226"/>
    </location>
</feature>
<dbReference type="Pfam" id="PF00135">
    <property type="entry name" value="COesterase"/>
    <property type="match status" value="1"/>
</dbReference>
<dbReference type="SUPFAM" id="SSF53474">
    <property type="entry name" value="alpha/beta-Hydrolases"/>
    <property type="match status" value="1"/>
</dbReference>
<reference evidence="6 7" key="1">
    <citation type="submission" date="2019-07" db="EMBL/GenBank/DDBJ databases">
        <title>Complete Genome Sequence and Methylome Analysis of Nocardia otitidis-caviarum NEB252.</title>
        <authorList>
            <person name="Fomenkov A."/>
            <person name="Anton B.P."/>
            <person name="Vincze T."/>
            <person name="Roberts R.J."/>
        </authorList>
    </citation>
    <scope>NUCLEOTIDE SEQUENCE [LARGE SCALE GENOMIC DNA]</scope>
    <source>
        <strain evidence="6 7">NEB252</strain>
    </source>
</reference>
<evidence type="ECO:0000256" key="3">
    <source>
        <dbReference type="RuleBase" id="RU361235"/>
    </source>
</evidence>